<evidence type="ECO:0000313" key="1">
    <source>
        <dbReference type="EMBL" id="KAJ1673106.1"/>
    </source>
</evidence>
<name>A0ACC1HCP2_9FUNG</name>
<keyword evidence="2" id="KW-1185">Reference proteome</keyword>
<feature type="non-terminal residue" evidence="1">
    <location>
        <position position="315"/>
    </location>
</feature>
<dbReference type="EMBL" id="JAMZIH010007380">
    <property type="protein sequence ID" value="KAJ1673106.1"/>
    <property type="molecule type" value="Genomic_DNA"/>
</dbReference>
<proteinExistence type="predicted"/>
<dbReference type="Proteomes" id="UP001145114">
    <property type="component" value="Unassembled WGS sequence"/>
</dbReference>
<comment type="caution">
    <text evidence="1">The sequence shown here is derived from an EMBL/GenBank/DDBJ whole genome shotgun (WGS) entry which is preliminary data.</text>
</comment>
<protein>
    <submittedName>
        <fullName evidence="1">Uncharacterized protein</fullName>
    </submittedName>
</protein>
<evidence type="ECO:0000313" key="2">
    <source>
        <dbReference type="Proteomes" id="UP001145114"/>
    </source>
</evidence>
<sequence>MYESQFNRLTEKFFLKKAWPEPIFIETLTDEPRDGIFMALYCELYYRHIYSRLQPTIDIRIRSYQNYCLLFNLILDAETPLDIELPNQWLWDIIDEFIYQYQAFCKYRSQLDMKSPEEVEILKNNPDVWNTCSVLNVLYSLIQRVESAKAADKSEDGGKQQPGNLYRMLGYFSHIGLLRVHCLLGDYTMALQALSNIELGSPRAPYTRVTACHVTVYYYVGFAYLMMRRYADAIRIFIQILTFISRSRQYHTRSYQLDSVNKRVDQMYALLAICNSLSPSRIDEGVHSQLREKYGEQQHKMLRGDKEALAVFEEL</sequence>
<accession>A0ACC1HCP2</accession>
<organism evidence="1 2">
    <name type="scientific">Spiromyces aspiralis</name>
    <dbReference type="NCBI Taxonomy" id="68401"/>
    <lineage>
        <taxon>Eukaryota</taxon>
        <taxon>Fungi</taxon>
        <taxon>Fungi incertae sedis</taxon>
        <taxon>Zoopagomycota</taxon>
        <taxon>Kickxellomycotina</taxon>
        <taxon>Kickxellomycetes</taxon>
        <taxon>Kickxellales</taxon>
        <taxon>Kickxellaceae</taxon>
        <taxon>Spiromyces</taxon>
    </lineage>
</organism>
<reference evidence="1" key="1">
    <citation type="submission" date="2022-06" db="EMBL/GenBank/DDBJ databases">
        <title>Phylogenomic reconstructions and comparative analyses of Kickxellomycotina fungi.</title>
        <authorList>
            <person name="Reynolds N.K."/>
            <person name="Stajich J.E."/>
            <person name="Barry K."/>
            <person name="Grigoriev I.V."/>
            <person name="Crous P."/>
            <person name="Smith M.E."/>
        </authorList>
    </citation>
    <scope>NUCLEOTIDE SEQUENCE</scope>
    <source>
        <strain evidence="1">RSA 2271</strain>
    </source>
</reference>
<gene>
    <name evidence="1" type="ORF">EV182_005877</name>
</gene>